<organism evidence="1 2">
    <name type="scientific">Rhododendron molle</name>
    <name type="common">Chinese azalea</name>
    <name type="synonym">Azalea mollis</name>
    <dbReference type="NCBI Taxonomy" id="49168"/>
    <lineage>
        <taxon>Eukaryota</taxon>
        <taxon>Viridiplantae</taxon>
        <taxon>Streptophyta</taxon>
        <taxon>Embryophyta</taxon>
        <taxon>Tracheophyta</taxon>
        <taxon>Spermatophyta</taxon>
        <taxon>Magnoliopsida</taxon>
        <taxon>eudicotyledons</taxon>
        <taxon>Gunneridae</taxon>
        <taxon>Pentapetalae</taxon>
        <taxon>asterids</taxon>
        <taxon>Ericales</taxon>
        <taxon>Ericaceae</taxon>
        <taxon>Ericoideae</taxon>
        <taxon>Rhodoreae</taxon>
        <taxon>Rhododendron</taxon>
    </lineage>
</organism>
<keyword evidence="2" id="KW-1185">Reference proteome</keyword>
<dbReference type="EMBL" id="CM046396">
    <property type="protein sequence ID" value="KAI8538515.1"/>
    <property type="molecule type" value="Genomic_DNA"/>
</dbReference>
<protein>
    <submittedName>
        <fullName evidence="1">Uncharacterized protein</fullName>
    </submittedName>
</protein>
<proteinExistence type="predicted"/>
<evidence type="ECO:0000313" key="1">
    <source>
        <dbReference type="EMBL" id="KAI8538515.1"/>
    </source>
</evidence>
<dbReference type="Proteomes" id="UP001062846">
    <property type="component" value="Chromosome 9"/>
</dbReference>
<reference evidence="1" key="1">
    <citation type="submission" date="2022-02" db="EMBL/GenBank/DDBJ databases">
        <title>Plant Genome Project.</title>
        <authorList>
            <person name="Zhang R.-G."/>
        </authorList>
    </citation>
    <scope>NUCLEOTIDE SEQUENCE</scope>
    <source>
        <strain evidence="1">AT1</strain>
    </source>
</reference>
<comment type="caution">
    <text evidence="1">The sequence shown here is derived from an EMBL/GenBank/DDBJ whole genome shotgun (WGS) entry which is preliminary data.</text>
</comment>
<name>A0ACC0MCE9_RHOML</name>
<evidence type="ECO:0000313" key="2">
    <source>
        <dbReference type="Proteomes" id="UP001062846"/>
    </source>
</evidence>
<gene>
    <name evidence="1" type="ORF">RHMOL_Rhmol09G0109400</name>
</gene>
<accession>A0ACC0MCE9</accession>
<sequence length="171" mass="20031">MMLQTKMEPLSSSNSHPTLSLDERSRICRCLNYEKLSLEACKDLARNPRIPPRITVQALASQHPLIITNLPLTKTDFDQNYYSETTPTPLISNSTHKEVVYKRVNSYPEEGEEEDKNEEDMKLNLQRMQWRVVELERECREMKGKMTRIIKNNTTDPPRVSYNYRGLPRLC</sequence>